<dbReference type="GO" id="GO:0015074">
    <property type="term" value="P:DNA integration"/>
    <property type="evidence" value="ECO:0007669"/>
    <property type="project" value="InterPro"/>
</dbReference>
<protein>
    <submittedName>
        <fullName evidence="3">Transposase</fullName>
    </submittedName>
</protein>
<organism evidence="3 4">
    <name type="scientific">Stagnimonas aquatica</name>
    <dbReference type="NCBI Taxonomy" id="2689987"/>
    <lineage>
        <taxon>Bacteria</taxon>
        <taxon>Pseudomonadati</taxon>
        <taxon>Pseudomonadota</taxon>
        <taxon>Gammaproteobacteria</taxon>
        <taxon>Nevskiales</taxon>
        <taxon>Nevskiaceae</taxon>
        <taxon>Stagnimonas</taxon>
    </lineage>
</organism>
<evidence type="ECO:0000256" key="1">
    <source>
        <dbReference type="SAM" id="Coils"/>
    </source>
</evidence>
<sequence>MAAVLPFKPRELMLAPLDPLDALSAEARAEAQRCLGLIRPALQRMAQGVSKRAAAAWLAQQGGDMPSLPTLQRWLAAYERDGLVGLAPKYKGRVRKEYGWEATALELFGNRPTQPHYSTVAMWLREKHGFENAADHLVRRYLQSLPSNLTETAPGRLGRHYYQQNVKPYVLRDNTVLPVGFIYEGDGHCCDVYVASPRTGNAYRPELTVWVDVRSHFVVGWYLSESESANTTLFSLSHALLRHDHVPAMLHADVGSGYVAKTISDQRTGFLARFSIEPIYALPGNAKGKGLIEGFWRWFEERCGKQFPTFCGHDRTDDYLRHLSRKVERGLIRLPTLAQYADACREYFDFYNRNHQKNLGCAPKDLWAELNRVPVETPAAAIMRPCEKRMVRRWGIALHNRIYRSGDLARYEGREVNVRYDLHNDMVVWIEDAKGRLIGEAKLVEKHPWLPDSRIEEAQQKRLEGQAQRLENKLVEFQGRAKAPLTGAAMLDALDDVHFLSATPSTPAPVSYLRPIDPEISERVTEAIAEAGQHEETPTERYQRWVNAEAELAAGQALPPELQTWFDTYQTSSEWRSFDRLRSTFGAVSGVVFPSP</sequence>
<keyword evidence="1" id="KW-0175">Coiled coil</keyword>
<dbReference type="SUPFAM" id="SSF53098">
    <property type="entry name" value="Ribonuclease H-like"/>
    <property type="match status" value="1"/>
</dbReference>
<proteinExistence type="predicted"/>
<name>A0A3N0V7I5_9GAMM</name>
<dbReference type="PROSITE" id="PS50994">
    <property type="entry name" value="INTEGRASE"/>
    <property type="match status" value="1"/>
</dbReference>
<dbReference type="InterPro" id="IPR012337">
    <property type="entry name" value="RNaseH-like_sf"/>
</dbReference>
<reference evidence="3 4" key="1">
    <citation type="submission" date="2018-10" db="EMBL/GenBank/DDBJ databases">
        <authorList>
            <person name="Chen W.-M."/>
        </authorList>
    </citation>
    <scope>NUCLEOTIDE SEQUENCE [LARGE SCALE GENOMIC DNA]</scope>
    <source>
        <strain evidence="3 4">THS-13</strain>
    </source>
</reference>
<dbReference type="InterPro" id="IPR009004">
    <property type="entry name" value="Transposase_Mu_C"/>
</dbReference>
<dbReference type="InterPro" id="IPR015378">
    <property type="entry name" value="Transposase-like_Mu_C"/>
</dbReference>
<feature type="domain" description="Integrase catalytic" evidence="2">
    <location>
        <begin position="174"/>
        <end position="371"/>
    </location>
</feature>
<accession>A0A3N0V7I5</accession>
<gene>
    <name evidence="3" type="ORF">ED208_12565</name>
</gene>
<comment type="caution">
    <text evidence="3">The sequence shown here is derived from an EMBL/GenBank/DDBJ whole genome shotgun (WGS) entry which is preliminary data.</text>
</comment>
<keyword evidence="4" id="KW-1185">Reference proteome</keyword>
<dbReference type="GO" id="GO:0003676">
    <property type="term" value="F:nucleic acid binding"/>
    <property type="evidence" value="ECO:0007669"/>
    <property type="project" value="InterPro"/>
</dbReference>
<dbReference type="Proteomes" id="UP000282106">
    <property type="component" value="Unassembled WGS sequence"/>
</dbReference>
<dbReference type="Gene3D" id="3.30.420.10">
    <property type="entry name" value="Ribonuclease H-like superfamily/Ribonuclease H"/>
    <property type="match status" value="1"/>
</dbReference>
<feature type="coiled-coil region" evidence="1">
    <location>
        <begin position="453"/>
        <end position="480"/>
    </location>
</feature>
<dbReference type="InterPro" id="IPR036397">
    <property type="entry name" value="RNaseH_sf"/>
</dbReference>
<dbReference type="InterPro" id="IPR001584">
    <property type="entry name" value="Integrase_cat-core"/>
</dbReference>
<evidence type="ECO:0000313" key="3">
    <source>
        <dbReference type="EMBL" id="ROH88645.1"/>
    </source>
</evidence>
<dbReference type="RefSeq" id="WP_123212267.1">
    <property type="nucleotide sequence ID" value="NZ_RJVO01000006.1"/>
</dbReference>
<evidence type="ECO:0000313" key="4">
    <source>
        <dbReference type="Proteomes" id="UP000282106"/>
    </source>
</evidence>
<evidence type="ECO:0000259" key="2">
    <source>
        <dbReference type="PROSITE" id="PS50994"/>
    </source>
</evidence>
<dbReference type="AlphaFoldDB" id="A0A3N0V7I5"/>
<dbReference type="Gene3D" id="2.30.30.130">
    <property type="entry name" value="Transposase, Mu, C-terminal"/>
    <property type="match status" value="1"/>
</dbReference>
<dbReference type="SUPFAM" id="SSF50610">
    <property type="entry name" value="mu transposase, C-terminal domain"/>
    <property type="match status" value="1"/>
</dbReference>
<dbReference type="Pfam" id="PF09299">
    <property type="entry name" value="Mu-transpos_C"/>
    <property type="match status" value="1"/>
</dbReference>
<dbReference type="EMBL" id="RJVO01000006">
    <property type="protein sequence ID" value="ROH88645.1"/>
    <property type="molecule type" value="Genomic_DNA"/>
</dbReference>
<dbReference type="InParanoid" id="A0A3N0V7I5"/>